<evidence type="ECO:0000313" key="4">
    <source>
        <dbReference type="Proteomes" id="UP000242770"/>
    </source>
</evidence>
<evidence type="ECO:0000313" key="3">
    <source>
        <dbReference type="EMBL" id="CDW97551.1"/>
    </source>
</evidence>
<dbReference type="AlphaFoldDB" id="A0A0F7S5D6"/>
<dbReference type="InterPro" id="IPR050312">
    <property type="entry name" value="IolE/XylAMocC-like"/>
</dbReference>
<dbReference type="PANTHER" id="PTHR12110">
    <property type="entry name" value="HYDROXYPYRUVATE ISOMERASE"/>
    <property type="match status" value="1"/>
</dbReference>
<feature type="domain" description="Xylose isomerase-like TIM barrel" evidence="1">
    <location>
        <begin position="127"/>
        <end position="381"/>
    </location>
</feature>
<reference evidence="2" key="3">
    <citation type="submission" date="2014-06" db="EMBL/GenBank/DDBJ databases">
        <authorList>
            <person name="Ju J."/>
            <person name="Zhang J."/>
        </authorList>
    </citation>
    <scope>NUCLEOTIDE SEQUENCE</scope>
    <source>
        <strain evidence="2">SscI8</strain>
    </source>
</reference>
<name>A0A0F7S5D6_9BASI</name>
<evidence type="ECO:0000259" key="1">
    <source>
        <dbReference type="Pfam" id="PF01261"/>
    </source>
</evidence>
<dbReference type="SUPFAM" id="SSF51658">
    <property type="entry name" value="Xylose isomerase-like"/>
    <property type="match status" value="1"/>
</dbReference>
<dbReference type="EMBL" id="LK056650">
    <property type="protein sequence ID" value="CDS82017.1"/>
    <property type="molecule type" value="Genomic_DNA"/>
</dbReference>
<dbReference type="Proteomes" id="UP000242770">
    <property type="component" value="Unassembled WGS sequence"/>
</dbReference>
<sequence>MTLNTTNACSSRIMHPQPKYSIFTHSVGYHTANHSLLTKLDAIASVGLQAVEIFSDDLWYFSQSPEFASILAASSSTSTDPSGELLTPPDSPLSRPALLHKPSKECFNAYGKCTPEQSQLELAAAGYIRRYCEEKGLEVVCLQPLRDVEGWVKEEDRHLAMERVRSRFPIMQALNTPLLLICSQNTPSPQTTGDTPTLVRDFTQISQMAADFTASTGHIIKIGYEALSWGSHVDLWSEAWQIVHRTDRANIGLILDSFNTLAREYADPCTPTFVQQPPDLTLSSLHSSLNRIVEHVPGEKIFLLQIGDAKRLPQPLLPSPRVDEPRPSRMIWSRSSRLFPCEEAEGAFMPVEEFVRAVVKAGYRGVWSIEVFNDSLGDADEGVPRMHAMRARAGLDRLVECVFA</sequence>
<reference evidence="4" key="1">
    <citation type="submission" date="2014-06" db="EMBL/GenBank/DDBJ databases">
        <authorList>
            <person name="Berkman P.J."/>
        </authorList>
    </citation>
    <scope>NUCLEOTIDE SEQUENCE [LARGE SCALE GENOMIC DNA]</scope>
</reference>
<dbReference type="InterPro" id="IPR013022">
    <property type="entry name" value="Xyl_isomerase-like_TIM-brl"/>
</dbReference>
<dbReference type="Gene3D" id="3.20.20.150">
    <property type="entry name" value="Divalent-metal-dependent TIM barrel enzymes"/>
    <property type="match status" value="1"/>
</dbReference>
<dbReference type="STRING" id="49012.A0A0F7S5D6"/>
<dbReference type="OrthoDB" id="5360893at2759"/>
<protein>
    <submittedName>
        <fullName evidence="2">Related to 3-dehydroshikimate dehydratase</fullName>
    </submittedName>
</protein>
<dbReference type="PANTHER" id="PTHR12110:SF21">
    <property type="entry name" value="XYLOSE ISOMERASE-LIKE TIM BARREL DOMAIN-CONTAINING PROTEIN"/>
    <property type="match status" value="1"/>
</dbReference>
<proteinExistence type="predicted"/>
<dbReference type="InterPro" id="IPR036237">
    <property type="entry name" value="Xyl_isomerase-like_sf"/>
</dbReference>
<dbReference type="Pfam" id="PF01261">
    <property type="entry name" value="AP_endonuc_2"/>
    <property type="match status" value="1"/>
</dbReference>
<evidence type="ECO:0000313" key="2">
    <source>
        <dbReference type="EMBL" id="CDS82017.1"/>
    </source>
</evidence>
<gene>
    <name evidence="3" type="primary">SSCI34140.1</name>
    <name evidence="2" type="ORF">SPSC_00199</name>
</gene>
<dbReference type="EMBL" id="CCFA01001906">
    <property type="protein sequence ID" value="CDW97551.1"/>
    <property type="molecule type" value="Genomic_DNA"/>
</dbReference>
<keyword evidence="4" id="KW-1185">Reference proteome</keyword>
<accession>A0A0F7S5D6</accession>
<reference evidence="3" key="2">
    <citation type="submission" date="2014-06" db="EMBL/GenBank/DDBJ databases">
        <authorList>
            <person name="Berkman J.Paul."/>
        </authorList>
    </citation>
    <scope>NUCLEOTIDE SEQUENCE [LARGE SCALE GENOMIC DNA]</scope>
</reference>
<organism evidence="3 4">
    <name type="scientific">Sporisorium scitamineum</name>
    <dbReference type="NCBI Taxonomy" id="49012"/>
    <lineage>
        <taxon>Eukaryota</taxon>
        <taxon>Fungi</taxon>
        <taxon>Dikarya</taxon>
        <taxon>Basidiomycota</taxon>
        <taxon>Ustilaginomycotina</taxon>
        <taxon>Ustilaginomycetes</taxon>
        <taxon>Ustilaginales</taxon>
        <taxon>Ustilaginaceae</taxon>
        <taxon>Sporisorium</taxon>
    </lineage>
</organism>